<dbReference type="RefSeq" id="WP_082954437.1">
    <property type="nucleotide sequence ID" value="NZ_JQSG02000002.1"/>
</dbReference>
<evidence type="ECO:0000256" key="7">
    <source>
        <dbReference type="ARBA" id="ARBA00022741"/>
    </source>
</evidence>
<dbReference type="GO" id="GO:0044780">
    <property type="term" value="P:bacterial-type flagellum assembly"/>
    <property type="evidence" value="ECO:0007669"/>
    <property type="project" value="InterPro"/>
</dbReference>
<feature type="domain" description="AAA+ ATPase" evidence="17">
    <location>
        <begin position="167"/>
        <end position="352"/>
    </location>
</feature>
<comment type="caution">
    <text evidence="18">The sequence shown here is derived from an EMBL/GenBank/DDBJ whole genome shotgun (WGS) entry which is preliminary data.</text>
</comment>
<sequence>MRPRENLQTGWRERLAQASLRAQAPAPLIAEGRLTRMVGLTLEAVGCEMPVGGRCEIATAQGRRVEAEVVGFSGAKVFLMPVGDIRGLTPNARVIPLGSSHNIAVGPELLGRVLDGVGRPLDGKGPVHTPDSVALTGHPINPLSRRPIREPLNVGIRAINALISVGRGQRMGLFAGSGVGKSVLLGMMTRYTEADVTVVGLIGERGREVKEFVQQSLGEAGLARAVVIASPADDPPLMRLHGAWYATAIAEYFRSRGLKVLLLIDSLTRFAQAQREIALAIGEPPATKGYTPSVFAKLPQLVERAGNGSRDSEGSITAFYTVLTEGDDPNDPIADAARAILDGHIILSRQIAERGRYPAIDVEASISRVMHEVIPPDHLAQARRFKQLYAAYSAHRDLISVGAYQTGSDPGVDESIARYPDMERFLQQSMAEGVDFAGSRAALADFFPAPPPVQTTDEGDGEAAELLRQLSDYTNTQALS</sequence>
<dbReference type="GO" id="GO:0030257">
    <property type="term" value="C:type III protein secretion system complex"/>
    <property type="evidence" value="ECO:0007669"/>
    <property type="project" value="InterPro"/>
</dbReference>
<dbReference type="PANTHER" id="PTHR15184:SF81">
    <property type="entry name" value="FLAGELLUM-SPECIFIC ATP SYNTHASE"/>
    <property type="match status" value="1"/>
</dbReference>
<gene>
    <name evidence="18" type="ORF">Thpro_020872</name>
</gene>
<dbReference type="InterPro" id="IPR005714">
    <property type="entry name" value="ATPase_T3SS_FliI/YscN"/>
</dbReference>
<dbReference type="InterPro" id="IPR040627">
    <property type="entry name" value="T3SS_ATPase_C"/>
</dbReference>
<dbReference type="GO" id="GO:0071973">
    <property type="term" value="P:bacterial-type flagellum-dependent cell motility"/>
    <property type="evidence" value="ECO:0007669"/>
    <property type="project" value="InterPro"/>
</dbReference>
<evidence type="ECO:0000256" key="8">
    <source>
        <dbReference type="ARBA" id="ARBA00022781"/>
    </source>
</evidence>
<name>A0A1A6C5I2_9GAMM</name>
<proteinExistence type="inferred from homology"/>
<dbReference type="GO" id="GO:0016887">
    <property type="term" value="F:ATP hydrolysis activity"/>
    <property type="evidence" value="ECO:0007669"/>
    <property type="project" value="InterPro"/>
</dbReference>
<reference evidence="18 19" key="1">
    <citation type="journal article" date="2014" name="Genome Announc.">
        <title>Draft Genome Sequence of the Iron-Oxidizing, Acidophilic, and Halotolerant 'Thiobacillus prosperus' Type Strain DSM 5130.</title>
        <authorList>
            <person name="Ossandon F.J."/>
            <person name="Cardenas J.P."/>
            <person name="Corbett M."/>
            <person name="Quatrini R."/>
            <person name="Holmes D.S."/>
            <person name="Watkin E."/>
        </authorList>
    </citation>
    <scope>NUCLEOTIDE SEQUENCE [LARGE SCALE GENOMIC DNA]</scope>
    <source>
        <strain evidence="18 19">DSM 5130</strain>
    </source>
</reference>
<comment type="catalytic activity">
    <reaction evidence="16">
        <text>ATP + H2O + cellular proteinSide 1 = ADP + phosphate + cellular proteinSide 2.</text>
        <dbReference type="EC" id="7.4.2.8"/>
    </reaction>
</comment>
<dbReference type="OrthoDB" id="9148544at2"/>
<dbReference type="InterPro" id="IPR000194">
    <property type="entry name" value="ATPase_F1/V1/A1_a/bsu_nucl-bd"/>
</dbReference>
<evidence type="ECO:0000256" key="11">
    <source>
        <dbReference type="ARBA" id="ARBA00022927"/>
    </source>
</evidence>
<keyword evidence="8" id="KW-0375">Hydrogen ion transport</keyword>
<keyword evidence="9" id="KW-1005">Bacterial flagellum biogenesis</keyword>
<dbReference type="Proteomes" id="UP000029273">
    <property type="component" value="Unassembled WGS sequence"/>
</dbReference>
<dbReference type="GO" id="GO:0005737">
    <property type="term" value="C:cytoplasm"/>
    <property type="evidence" value="ECO:0007669"/>
    <property type="project" value="UniProtKB-SubCell"/>
</dbReference>
<keyword evidence="6" id="KW-0963">Cytoplasm</keyword>
<dbReference type="GO" id="GO:0046933">
    <property type="term" value="F:proton-transporting ATP synthase activity, rotational mechanism"/>
    <property type="evidence" value="ECO:0007669"/>
    <property type="project" value="TreeGrafter"/>
</dbReference>
<dbReference type="InterPro" id="IPR027417">
    <property type="entry name" value="P-loop_NTPase"/>
</dbReference>
<evidence type="ECO:0000256" key="9">
    <source>
        <dbReference type="ARBA" id="ARBA00022795"/>
    </source>
</evidence>
<evidence type="ECO:0000313" key="18">
    <source>
        <dbReference type="EMBL" id="OBS09822.1"/>
    </source>
</evidence>
<dbReference type="Pfam" id="PF18269">
    <property type="entry name" value="T3SS_ATPase_C"/>
    <property type="match status" value="1"/>
</dbReference>
<keyword evidence="14" id="KW-1006">Bacterial flagellum protein export</keyword>
<evidence type="ECO:0000256" key="4">
    <source>
        <dbReference type="ARBA" id="ARBA00020580"/>
    </source>
</evidence>
<dbReference type="NCBIfam" id="TIGR03496">
    <property type="entry name" value="FliI_clade1"/>
    <property type="match status" value="1"/>
</dbReference>
<keyword evidence="5" id="KW-0813">Transport</keyword>
<keyword evidence="10" id="KW-0067">ATP-binding</keyword>
<dbReference type="InterPro" id="IPR020005">
    <property type="entry name" value="FliI_clade1"/>
</dbReference>
<organism evidence="18 19">
    <name type="scientific">Acidihalobacter prosperus</name>
    <dbReference type="NCBI Taxonomy" id="160660"/>
    <lineage>
        <taxon>Bacteria</taxon>
        <taxon>Pseudomonadati</taxon>
        <taxon>Pseudomonadota</taxon>
        <taxon>Gammaproteobacteria</taxon>
        <taxon>Chromatiales</taxon>
        <taxon>Ectothiorhodospiraceae</taxon>
        <taxon>Acidihalobacter</taxon>
    </lineage>
</organism>
<dbReference type="PANTHER" id="PTHR15184">
    <property type="entry name" value="ATP SYNTHASE"/>
    <property type="match status" value="1"/>
</dbReference>
<dbReference type="Pfam" id="PF00006">
    <property type="entry name" value="ATP-synt_ab"/>
    <property type="match status" value="1"/>
</dbReference>
<keyword evidence="12" id="KW-1278">Translocase</keyword>
<evidence type="ECO:0000256" key="2">
    <source>
        <dbReference type="ARBA" id="ARBA00008936"/>
    </source>
</evidence>
<keyword evidence="13" id="KW-0406">Ion transport</keyword>
<keyword evidence="7" id="KW-0547">Nucleotide-binding</keyword>
<dbReference type="GO" id="GO:0005524">
    <property type="term" value="F:ATP binding"/>
    <property type="evidence" value="ECO:0007669"/>
    <property type="project" value="UniProtKB-KW"/>
</dbReference>
<keyword evidence="19" id="KW-1185">Reference proteome</keyword>
<dbReference type="CDD" id="cd01136">
    <property type="entry name" value="ATPase_flagellum-secretory_path_III"/>
    <property type="match status" value="1"/>
</dbReference>
<dbReference type="NCBIfam" id="TIGR01026">
    <property type="entry name" value="fliI_yscN"/>
    <property type="match status" value="1"/>
</dbReference>
<dbReference type="Gene3D" id="3.40.50.12240">
    <property type="match status" value="1"/>
</dbReference>
<evidence type="ECO:0000256" key="14">
    <source>
        <dbReference type="ARBA" id="ARBA00023225"/>
    </source>
</evidence>
<evidence type="ECO:0000259" key="17">
    <source>
        <dbReference type="SMART" id="SM00382"/>
    </source>
</evidence>
<dbReference type="CDD" id="cd18117">
    <property type="entry name" value="ATP-synt_flagellum-secretory_path_III_N"/>
    <property type="match status" value="1"/>
</dbReference>
<dbReference type="InterPro" id="IPR020003">
    <property type="entry name" value="ATPase_a/bsu_AS"/>
</dbReference>
<dbReference type="SMART" id="SM00382">
    <property type="entry name" value="AAA"/>
    <property type="match status" value="1"/>
</dbReference>
<keyword evidence="15" id="KW-0066">ATP synthesis</keyword>
<dbReference type="PROSITE" id="PS00152">
    <property type="entry name" value="ATPASE_ALPHA_BETA"/>
    <property type="match status" value="1"/>
</dbReference>
<evidence type="ECO:0000256" key="1">
    <source>
        <dbReference type="ARBA" id="ARBA00004496"/>
    </source>
</evidence>
<dbReference type="AlphaFoldDB" id="A0A1A6C5I2"/>
<comment type="subcellular location">
    <subcellularLocation>
        <location evidence="1">Cytoplasm</location>
    </subcellularLocation>
</comment>
<evidence type="ECO:0000313" key="19">
    <source>
        <dbReference type="Proteomes" id="UP000029273"/>
    </source>
</evidence>
<dbReference type="EMBL" id="JQSG02000002">
    <property type="protein sequence ID" value="OBS09822.1"/>
    <property type="molecule type" value="Genomic_DNA"/>
</dbReference>
<evidence type="ECO:0000256" key="5">
    <source>
        <dbReference type="ARBA" id="ARBA00022448"/>
    </source>
</evidence>
<accession>A0A1A6C5I2</accession>
<evidence type="ECO:0000256" key="10">
    <source>
        <dbReference type="ARBA" id="ARBA00022840"/>
    </source>
</evidence>
<dbReference type="FunFam" id="3.40.50.12240:FF:000002">
    <property type="entry name" value="Flagellum-specific ATP synthase FliI"/>
    <property type="match status" value="1"/>
</dbReference>
<comment type="similarity">
    <text evidence="2">Belongs to the ATPase alpha/beta chains family.</text>
</comment>
<dbReference type="GO" id="GO:0030254">
    <property type="term" value="P:protein secretion by the type III secretion system"/>
    <property type="evidence" value="ECO:0007669"/>
    <property type="project" value="InterPro"/>
</dbReference>
<keyword evidence="11" id="KW-0653">Protein transport</keyword>
<protein>
    <recommendedName>
        <fullName evidence="4">Flagellum-specific ATP synthase</fullName>
        <ecNumber evidence="3">7.1.2.2</ecNumber>
    </recommendedName>
</protein>
<evidence type="ECO:0000256" key="6">
    <source>
        <dbReference type="ARBA" id="ARBA00022490"/>
    </source>
</evidence>
<dbReference type="GO" id="GO:0008564">
    <property type="term" value="F:protein-exporting ATPase activity"/>
    <property type="evidence" value="ECO:0007669"/>
    <property type="project" value="UniProtKB-EC"/>
</dbReference>
<evidence type="ECO:0000256" key="15">
    <source>
        <dbReference type="ARBA" id="ARBA00023310"/>
    </source>
</evidence>
<dbReference type="InterPro" id="IPR050053">
    <property type="entry name" value="ATPase_alpha/beta_chains"/>
</dbReference>
<dbReference type="SUPFAM" id="SSF52540">
    <property type="entry name" value="P-loop containing nucleoside triphosphate hydrolases"/>
    <property type="match status" value="1"/>
</dbReference>
<dbReference type="EC" id="7.1.2.2" evidence="3"/>
<dbReference type="InterPro" id="IPR003593">
    <property type="entry name" value="AAA+_ATPase"/>
</dbReference>
<evidence type="ECO:0000256" key="16">
    <source>
        <dbReference type="ARBA" id="ARBA00034006"/>
    </source>
</evidence>
<evidence type="ECO:0000256" key="13">
    <source>
        <dbReference type="ARBA" id="ARBA00023065"/>
    </source>
</evidence>
<evidence type="ECO:0000256" key="3">
    <source>
        <dbReference type="ARBA" id="ARBA00012473"/>
    </source>
</evidence>
<evidence type="ECO:0000256" key="12">
    <source>
        <dbReference type="ARBA" id="ARBA00022967"/>
    </source>
</evidence>